<keyword evidence="10" id="KW-0732">Signal</keyword>
<dbReference type="EMBL" id="JBHLTL010000001">
    <property type="protein sequence ID" value="MFC0587840.1"/>
    <property type="molecule type" value="Genomic_DNA"/>
</dbReference>
<evidence type="ECO:0000313" key="13">
    <source>
        <dbReference type="EMBL" id="MFC0587840.1"/>
    </source>
</evidence>
<keyword evidence="7 8" id="KW-0998">Cell outer membrane</keyword>
<evidence type="ECO:0000256" key="6">
    <source>
        <dbReference type="ARBA" id="ARBA00023136"/>
    </source>
</evidence>
<dbReference type="InterPro" id="IPR039426">
    <property type="entry name" value="TonB-dep_rcpt-like"/>
</dbReference>
<dbReference type="Pfam" id="PF00593">
    <property type="entry name" value="TonB_dep_Rec_b-barrel"/>
    <property type="match status" value="1"/>
</dbReference>
<sequence>MRGAACTAIALGSFAAPALAQSAADPAAPQAATDEDTAGEGQQIVVTGSLLRRTDTETPSPVSVLTADSLQKAGISTISDAIRSISADSAGSIGTGFQTGFSAGGSAVSLRGLGVSSTLVLVDGLRSTNFPINDDGHNAYVDLNSIPFSLVERVEVLKDGASSTYGADAIGGVVNLIMKKQFNGVAGAIEGGVASRGDAGHRRADLTVGIGNYEEQGFNFYLNGEYQWDGRVSNSSRGFPYNTRDLTPIGGLDGNSADQSLTVNVPTAYVVRTTQGDLNNPLSGGRTVFNDPGQTYATYTALGLGNCTSGTFAVTTGGSRGVGCKYNLEDRYRQIQPLQERYSLSGRLSLRLSDDIEGYITGSFSRSFVNITSAFASAVRQNQPFGGSPLVSSSNPGIVLPVYICSAGVNCATATDRQLNPNNPYAAAYAADPTNGAARIYYLFDDIKAGSERTNDVYRFSAGLNGKLSDKWNWRVEGVWARDNLTLLQHGLLNIAALSKAINTGSYNFVNPQLNSDAVRQALAPDKKTPSHSLMYGADASIAGELMDLPGGPLQLAVGGQIRYEMLENNNQNAALDTYGLTTASAFGSHTVSAAYAELDAPLLESLDVNVSGRYDHYSEGFSRFSPKVGIKFQPIKEVALRGTYSQGFRAPTFAESGPRSQYAGFVTTTPPCAFILAHGGTGTTTTCSANGNPYNVAYSLGRGVAGNPNLKPEKSRSFTAGLILAPTPWFSFTADYYNVKKSDLIVAGPDIGKAVAAYFGAADLAAAQTAVAGVGQGYSVNLVDAIDPLFPNALPRVLIINVPYVNANYAITSGIDFSATVKLRLSDSVRFTSKLDVNHVIQYDLHAPNGVQKYAGTFGPYDLSSGNGTPSWRGNWQNTLDFGKVAVSLTTYYTGRIKEVSTDQQAGPPSAPYTTDCSASLYRSADLNQFCYVRPFINNDLNVTVTPTENFQFWVSVKNLFDVRAPVAPAAYASAPNFLTTWHYAGLIGRNFRAGASFKF</sequence>
<keyword evidence="2 8" id="KW-0813">Transport</keyword>
<dbReference type="Gene3D" id="2.170.130.10">
    <property type="entry name" value="TonB-dependent receptor, plug domain"/>
    <property type="match status" value="1"/>
</dbReference>
<evidence type="ECO:0000256" key="1">
    <source>
        <dbReference type="ARBA" id="ARBA00004571"/>
    </source>
</evidence>
<dbReference type="RefSeq" id="WP_379479364.1">
    <property type="nucleotide sequence ID" value="NZ_JBHLTL010000001.1"/>
</dbReference>
<dbReference type="Proteomes" id="UP001589943">
    <property type="component" value="Unassembled WGS sequence"/>
</dbReference>
<feature type="signal peptide" evidence="10">
    <location>
        <begin position="1"/>
        <end position="20"/>
    </location>
</feature>
<dbReference type="InterPro" id="IPR037066">
    <property type="entry name" value="Plug_dom_sf"/>
</dbReference>
<dbReference type="InterPro" id="IPR036942">
    <property type="entry name" value="Beta-barrel_TonB_sf"/>
</dbReference>
<gene>
    <name evidence="13" type="ORF">ACFFF7_00270</name>
</gene>
<keyword evidence="14" id="KW-1185">Reference proteome</keyword>
<protein>
    <submittedName>
        <fullName evidence="13">TonB-dependent receptor plug domain-containing protein</fullName>
    </submittedName>
</protein>
<dbReference type="PROSITE" id="PS52016">
    <property type="entry name" value="TONB_DEPENDENT_REC_3"/>
    <property type="match status" value="1"/>
</dbReference>
<proteinExistence type="inferred from homology"/>
<reference evidence="13 14" key="1">
    <citation type="submission" date="2024-09" db="EMBL/GenBank/DDBJ databases">
        <authorList>
            <person name="Sun Q."/>
            <person name="Mori K."/>
        </authorList>
    </citation>
    <scope>NUCLEOTIDE SEQUENCE [LARGE SCALE GENOMIC DNA]</scope>
    <source>
        <strain evidence="13 14">NCAIM B.02537</strain>
    </source>
</reference>
<evidence type="ECO:0000259" key="12">
    <source>
        <dbReference type="Pfam" id="PF07715"/>
    </source>
</evidence>
<name>A0ABV6PDD4_9SPHN</name>
<dbReference type="SUPFAM" id="SSF56935">
    <property type="entry name" value="Porins"/>
    <property type="match status" value="1"/>
</dbReference>
<accession>A0ABV6PDD4</accession>
<evidence type="ECO:0000256" key="4">
    <source>
        <dbReference type="ARBA" id="ARBA00022692"/>
    </source>
</evidence>
<evidence type="ECO:0000256" key="8">
    <source>
        <dbReference type="PROSITE-ProRule" id="PRU01360"/>
    </source>
</evidence>
<evidence type="ECO:0000256" key="7">
    <source>
        <dbReference type="ARBA" id="ARBA00023237"/>
    </source>
</evidence>
<dbReference type="Pfam" id="PF07715">
    <property type="entry name" value="Plug"/>
    <property type="match status" value="1"/>
</dbReference>
<comment type="subcellular location">
    <subcellularLocation>
        <location evidence="1 8">Cell outer membrane</location>
        <topology evidence="1 8">Multi-pass membrane protein</topology>
    </subcellularLocation>
</comment>
<evidence type="ECO:0000256" key="10">
    <source>
        <dbReference type="SAM" id="SignalP"/>
    </source>
</evidence>
<dbReference type="PANTHER" id="PTHR47234:SF2">
    <property type="entry name" value="TONB-DEPENDENT RECEPTOR"/>
    <property type="match status" value="1"/>
</dbReference>
<evidence type="ECO:0000259" key="11">
    <source>
        <dbReference type="Pfam" id="PF00593"/>
    </source>
</evidence>
<comment type="caution">
    <text evidence="13">The sequence shown here is derived from an EMBL/GenBank/DDBJ whole genome shotgun (WGS) entry which is preliminary data.</text>
</comment>
<feature type="domain" description="TonB-dependent receptor plug" evidence="12">
    <location>
        <begin position="56"/>
        <end position="173"/>
    </location>
</feature>
<evidence type="ECO:0000313" key="14">
    <source>
        <dbReference type="Proteomes" id="UP001589943"/>
    </source>
</evidence>
<feature type="domain" description="TonB-dependent receptor-like beta-barrel" evidence="11">
    <location>
        <begin position="429"/>
        <end position="961"/>
    </location>
</feature>
<evidence type="ECO:0000256" key="9">
    <source>
        <dbReference type="RuleBase" id="RU003357"/>
    </source>
</evidence>
<comment type="similarity">
    <text evidence="8 9">Belongs to the TonB-dependent receptor family.</text>
</comment>
<evidence type="ECO:0000256" key="3">
    <source>
        <dbReference type="ARBA" id="ARBA00022452"/>
    </source>
</evidence>
<dbReference type="InterPro" id="IPR012910">
    <property type="entry name" value="Plug_dom"/>
</dbReference>
<evidence type="ECO:0000256" key="5">
    <source>
        <dbReference type="ARBA" id="ARBA00023077"/>
    </source>
</evidence>
<keyword evidence="4 8" id="KW-0812">Transmembrane</keyword>
<keyword evidence="6 8" id="KW-0472">Membrane</keyword>
<keyword evidence="3 8" id="KW-1134">Transmembrane beta strand</keyword>
<dbReference type="PANTHER" id="PTHR47234">
    <property type="match status" value="1"/>
</dbReference>
<evidence type="ECO:0000256" key="2">
    <source>
        <dbReference type="ARBA" id="ARBA00022448"/>
    </source>
</evidence>
<dbReference type="InterPro" id="IPR000531">
    <property type="entry name" value="Beta-barrel_TonB"/>
</dbReference>
<keyword evidence="5 9" id="KW-0798">TonB box</keyword>
<feature type="chain" id="PRO_5047341582" evidence="10">
    <location>
        <begin position="21"/>
        <end position="1001"/>
    </location>
</feature>
<keyword evidence="13" id="KW-0675">Receptor</keyword>
<dbReference type="Gene3D" id="2.40.170.20">
    <property type="entry name" value="TonB-dependent receptor, beta-barrel domain"/>
    <property type="match status" value="1"/>
</dbReference>
<organism evidence="13 14">
    <name type="scientific">Novosphingobium aquiterrae</name>
    <dbReference type="NCBI Taxonomy" id="624388"/>
    <lineage>
        <taxon>Bacteria</taxon>
        <taxon>Pseudomonadati</taxon>
        <taxon>Pseudomonadota</taxon>
        <taxon>Alphaproteobacteria</taxon>
        <taxon>Sphingomonadales</taxon>
        <taxon>Sphingomonadaceae</taxon>
        <taxon>Novosphingobium</taxon>
    </lineage>
</organism>